<keyword evidence="2" id="KW-1185">Reference proteome</keyword>
<sequence length="91" mass="10072">MAQFTTTTATYPLAKCSRSYPTSSSSSQNPATHAEWQHFVHPLVNLYLDAKKSSSGNLVSVCLRIIWKFHSSTNSTDADQRETTLVGFSQC</sequence>
<comment type="caution">
    <text evidence="1">The sequence shown here is derived from an EMBL/GenBank/DDBJ whole genome shotgun (WGS) entry which is preliminary data.</text>
</comment>
<gene>
    <name evidence="1" type="ORF">EV702DRAFT_496349</name>
</gene>
<dbReference type="EMBL" id="JABBWD010000004">
    <property type="protein sequence ID" value="KAG1781952.1"/>
    <property type="molecule type" value="Genomic_DNA"/>
</dbReference>
<accession>A0A9P7D7J8</accession>
<protein>
    <submittedName>
        <fullName evidence="1">Uncharacterized protein</fullName>
    </submittedName>
</protein>
<name>A0A9P7D7J8_9AGAM</name>
<organism evidence="1 2">
    <name type="scientific">Suillus placidus</name>
    <dbReference type="NCBI Taxonomy" id="48579"/>
    <lineage>
        <taxon>Eukaryota</taxon>
        <taxon>Fungi</taxon>
        <taxon>Dikarya</taxon>
        <taxon>Basidiomycota</taxon>
        <taxon>Agaricomycotina</taxon>
        <taxon>Agaricomycetes</taxon>
        <taxon>Agaricomycetidae</taxon>
        <taxon>Boletales</taxon>
        <taxon>Suillineae</taxon>
        <taxon>Suillaceae</taxon>
        <taxon>Suillus</taxon>
    </lineage>
</organism>
<reference evidence="1" key="1">
    <citation type="journal article" date="2020" name="New Phytol.">
        <title>Comparative genomics reveals dynamic genome evolution in host specialist ectomycorrhizal fungi.</title>
        <authorList>
            <person name="Lofgren L.A."/>
            <person name="Nguyen N.H."/>
            <person name="Vilgalys R."/>
            <person name="Ruytinx J."/>
            <person name="Liao H.L."/>
            <person name="Branco S."/>
            <person name="Kuo A."/>
            <person name="LaButti K."/>
            <person name="Lipzen A."/>
            <person name="Andreopoulos W."/>
            <person name="Pangilinan J."/>
            <person name="Riley R."/>
            <person name="Hundley H."/>
            <person name="Na H."/>
            <person name="Barry K."/>
            <person name="Grigoriev I.V."/>
            <person name="Stajich J.E."/>
            <person name="Kennedy P.G."/>
        </authorList>
    </citation>
    <scope>NUCLEOTIDE SEQUENCE</scope>
    <source>
        <strain evidence="1">DOB743</strain>
    </source>
</reference>
<evidence type="ECO:0000313" key="2">
    <source>
        <dbReference type="Proteomes" id="UP000714275"/>
    </source>
</evidence>
<proteinExistence type="predicted"/>
<dbReference type="AlphaFoldDB" id="A0A9P7D7J8"/>
<dbReference type="OrthoDB" id="3364736at2759"/>
<dbReference type="Proteomes" id="UP000714275">
    <property type="component" value="Unassembled WGS sequence"/>
</dbReference>
<evidence type="ECO:0000313" key="1">
    <source>
        <dbReference type="EMBL" id="KAG1781952.1"/>
    </source>
</evidence>